<feature type="transmembrane region" description="Helical" evidence="1">
    <location>
        <begin position="12"/>
        <end position="31"/>
    </location>
</feature>
<keyword evidence="4" id="KW-1185">Reference proteome</keyword>
<dbReference type="KEGG" id="tse:THMIRHAS_11040"/>
<evidence type="ECO:0000259" key="2">
    <source>
        <dbReference type="Pfam" id="PF09335"/>
    </source>
</evidence>
<protein>
    <submittedName>
        <fullName evidence="3">Membrane protein</fullName>
    </submittedName>
</protein>
<organism evidence="3 4">
    <name type="scientific">Thiosulfatimonas sediminis</name>
    <dbReference type="NCBI Taxonomy" id="2675054"/>
    <lineage>
        <taxon>Bacteria</taxon>
        <taxon>Pseudomonadati</taxon>
        <taxon>Pseudomonadota</taxon>
        <taxon>Gammaproteobacteria</taxon>
        <taxon>Thiotrichales</taxon>
        <taxon>Piscirickettsiaceae</taxon>
        <taxon>Thiosulfatimonas</taxon>
    </lineage>
</organism>
<sequence length="154" mass="17164">MGCFALSLKEWIVIFDYAVLFGLALLSATLLPGGSEIYLLNLSQTPSYSLFVLWLIATLGNTLGSVINYLLGRYLLHWQNSRWFPIKATSLTRSQQWFQRYGSASMLLAWTPIIGDALTLLAGVMKMHFGLFVVLVLIGKGFRYAIILGLVQAL</sequence>
<name>A0A6F8PUC5_9GAMM</name>
<feature type="transmembrane region" description="Helical" evidence="1">
    <location>
        <begin position="101"/>
        <end position="123"/>
    </location>
</feature>
<dbReference type="InterPro" id="IPR032816">
    <property type="entry name" value="VTT_dom"/>
</dbReference>
<keyword evidence="1" id="KW-0812">Transmembrane</keyword>
<feature type="transmembrane region" description="Helical" evidence="1">
    <location>
        <begin position="129"/>
        <end position="151"/>
    </location>
</feature>
<evidence type="ECO:0000256" key="1">
    <source>
        <dbReference type="SAM" id="Phobius"/>
    </source>
</evidence>
<feature type="transmembrane region" description="Helical" evidence="1">
    <location>
        <begin position="51"/>
        <end position="71"/>
    </location>
</feature>
<keyword evidence="1" id="KW-0472">Membrane</keyword>
<keyword evidence="1" id="KW-1133">Transmembrane helix</keyword>
<reference evidence="4" key="1">
    <citation type="submission" date="2019-11" db="EMBL/GenBank/DDBJ databases">
        <title>Isolation and characterization of two novel species in the genus Thiomicrorhabdus.</title>
        <authorList>
            <person name="Mochizuki J."/>
            <person name="Kojima H."/>
            <person name="Fukui M."/>
        </authorList>
    </citation>
    <scope>NUCLEOTIDE SEQUENCE [LARGE SCALE GENOMIC DNA]</scope>
    <source>
        <strain evidence="4">aks77</strain>
    </source>
</reference>
<evidence type="ECO:0000313" key="3">
    <source>
        <dbReference type="EMBL" id="BBP45731.1"/>
    </source>
</evidence>
<dbReference type="PANTHER" id="PTHR42709:SF4">
    <property type="entry name" value="INNER MEMBRANE PROTEIN YQAA"/>
    <property type="match status" value="1"/>
</dbReference>
<gene>
    <name evidence="3" type="ORF">THMIRHAS_11040</name>
</gene>
<dbReference type="AlphaFoldDB" id="A0A6F8PUC5"/>
<dbReference type="InterPro" id="IPR051311">
    <property type="entry name" value="DedA_domain"/>
</dbReference>
<dbReference type="GO" id="GO:0005886">
    <property type="term" value="C:plasma membrane"/>
    <property type="evidence" value="ECO:0007669"/>
    <property type="project" value="UniProtKB-ARBA"/>
</dbReference>
<dbReference type="Pfam" id="PF09335">
    <property type="entry name" value="VTT_dom"/>
    <property type="match status" value="1"/>
</dbReference>
<feature type="domain" description="VTT" evidence="2">
    <location>
        <begin position="48"/>
        <end position="150"/>
    </location>
</feature>
<accession>A0A6F8PUC5</accession>
<dbReference type="EMBL" id="AP021889">
    <property type="protein sequence ID" value="BBP45731.1"/>
    <property type="molecule type" value="Genomic_DNA"/>
</dbReference>
<dbReference type="PANTHER" id="PTHR42709">
    <property type="entry name" value="ALKALINE PHOSPHATASE LIKE PROTEIN"/>
    <property type="match status" value="1"/>
</dbReference>
<dbReference type="Proteomes" id="UP000501726">
    <property type="component" value="Chromosome"/>
</dbReference>
<evidence type="ECO:0000313" key="4">
    <source>
        <dbReference type="Proteomes" id="UP000501726"/>
    </source>
</evidence>
<proteinExistence type="predicted"/>